<dbReference type="InterPro" id="IPR052712">
    <property type="entry name" value="Acid_resist_chaperone_HdeD"/>
</dbReference>
<keyword evidence="1" id="KW-1133">Transmembrane helix</keyword>
<dbReference type="EMBL" id="CP043641">
    <property type="protein sequence ID" value="QNE36230.1"/>
    <property type="molecule type" value="Genomic_DNA"/>
</dbReference>
<keyword evidence="1" id="KW-0472">Membrane</keyword>
<sequence length="199" mass="20426">MAPAVPQNQGDPNSSRYWVVPAVRAIVALAAAAVVTFTRDAHTPQFGLIVFGVFAVADGLATSVLSLLFASKGITRTLFAVQGCIGILAGALAIALNTSGLGLFLYVVTVWAALTGILELYSGVRERRSDAAARDWLITGALTAILALVLLFVPADAVLAIGLFGAWAVIVGVFQGIGAASLRSAARTAATARRTESGS</sequence>
<dbReference type="KEGG" id="lse:F1C12_14650"/>
<keyword evidence="1" id="KW-0812">Transmembrane</keyword>
<feature type="transmembrane region" description="Helical" evidence="1">
    <location>
        <begin position="159"/>
        <end position="177"/>
    </location>
</feature>
<accession>A0A7G6YCL5</accession>
<feature type="transmembrane region" description="Helical" evidence="1">
    <location>
        <begin position="17"/>
        <end position="37"/>
    </location>
</feature>
<name>A0A7G6YCL5_9MICO</name>
<protein>
    <recommendedName>
        <fullName evidence="4">HdeD family acid-resistance protein</fullName>
    </recommendedName>
</protein>
<feature type="transmembrane region" description="Helical" evidence="1">
    <location>
        <begin position="136"/>
        <end position="153"/>
    </location>
</feature>
<dbReference type="GO" id="GO:0005886">
    <property type="term" value="C:plasma membrane"/>
    <property type="evidence" value="ECO:0007669"/>
    <property type="project" value="TreeGrafter"/>
</dbReference>
<reference evidence="3" key="1">
    <citation type="submission" date="2019-09" db="EMBL/GenBank/DDBJ databases">
        <title>Antimicrobial potential of Antarctic Bacteria.</title>
        <authorList>
            <person name="Benaud N."/>
            <person name="Edwards R.J."/>
            <person name="Ferrari B.C."/>
        </authorList>
    </citation>
    <scope>NUCLEOTIDE SEQUENCE [LARGE SCALE GENOMIC DNA]</scope>
    <source>
        <strain evidence="3">INR9</strain>
    </source>
</reference>
<gene>
    <name evidence="2" type="ORF">F1C12_14650</name>
</gene>
<evidence type="ECO:0008006" key="4">
    <source>
        <dbReference type="Google" id="ProtNLM"/>
    </source>
</evidence>
<proteinExistence type="predicted"/>
<dbReference type="InterPro" id="IPR005325">
    <property type="entry name" value="DUF308_memb"/>
</dbReference>
<organism evidence="2 3">
    <name type="scientific">Leifsonia shinshuensis</name>
    <dbReference type="NCBI Taxonomy" id="150026"/>
    <lineage>
        <taxon>Bacteria</taxon>
        <taxon>Bacillati</taxon>
        <taxon>Actinomycetota</taxon>
        <taxon>Actinomycetes</taxon>
        <taxon>Micrococcales</taxon>
        <taxon>Microbacteriaceae</taxon>
        <taxon>Leifsonia</taxon>
    </lineage>
</organism>
<dbReference type="AlphaFoldDB" id="A0A7G6YCL5"/>
<evidence type="ECO:0000313" key="3">
    <source>
        <dbReference type="Proteomes" id="UP000515511"/>
    </source>
</evidence>
<feature type="transmembrane region" description="Helical" evidence="1">
    <location>
        <begin position="103"/>
        <end position="124"/>
    </location>
</feature>
<dbReference type="RefSeq" id="WP_185275668.1">
    <property type="nucleotide sequence ID" value="NZ_CP043641.1"/>
</dbReference>
<evidence type="ECO:0000256" key="1">
    <source>
        <dbReference type="SAM" id="Phobius"/>
    </source>
</evidence>
<dbReference type="PANTHER" id="PTHR34989">
    <property type="entry name" value="PROTEIN HDED"/>
    <property type="match status" value="1"/>
</dbReference>
<feature type="transmembrane region" description="Helical" evidence="1">
    <location>
        <begin position="77"/>
        <end position="97"/>
    </location>
</feature>
<feature type="transmembrane region" description="Helical" evidence="1">
    <location>
        <begin position="49"/>
        <end position="70"/>
    </location>
</feature>
<dbReference type="PANTHER" id="PTHR34989:SF1">
    <property type="entry name" value="PROTEIN HDED"/>
    <property type="match status" value="1"/>
</dbReference>
<dbReference type="Pfam" id="PF03729">
    <property type="entry name" value="DUF308"/>
    <property type="match status" value="1"/>
</dbReference>
<dbReference type="Proteomes" id="UP000515511">
    <property type="component" value="Chromosome"/>
</dbReference>
<evidence type="ECO:0000313" key="2">
    <source>
        <dbReference type="EMBL" id="QNE36230.1"/>
    </source>
</evidence>